<dbReference type="RefSeq" id="XP_001584029.1">
    <property type="nucleotide sequence ID" value="XM_001583979.1"/>
</dbReference>
<dbReference type="VEuPathDB" id="TrichDB:TVAG_182790"/>
<dbReference type="Proteomes" id="UP000001542">
    <property type="component" value="Unassembled WGS sequence"/>
</dbReference>
<dbReference type="SMR" id="A2D917"/>
<gene>
    <name evidence="1" type="ORF">TVAG_182790</name>
</gene>
<organism evidence="1 2">
    <name type="scientific">Trichomonas vaginalis (strain ATCC PRA-98 / G3)</name>
    <dbReference type="NCBI Taxonomy" id="412133"/>
    <lineage>
        <taxon>Eukaryota</taxon>
        <taxon>Metamonada</taxon>
        <taxon>Parabasalia</taxon>
        <taxon>Trichomonadida</taxon>
        <taxon>Trichomonadidae</taxon>
        <taxon>Trichomonas</taxon>
    </lineage>
</organism>
<name>A2D917_TRIV3</name>
<reference evidence="1" key="1">
    <citation type="submission" date="2006-10" db="EMBL/GenBank/DDBJ databases">
        <authorList>
            <person name="Amadeo P."/>
            <person name="Zhao Q."/>
            <person name="Wortman J."/>
            <person name="Fraser-Liggett C."/>
            <person name="Carlton J."/>
        </authorList>
    </citation>
    <scope>NUCLEOTIDE SEQUENCE</scope>
    <source>
        <strain evidence="1">G3</strain>
    </source>
</reference>
<dbReference type="EMBL" id="DS113180">
    <property type="protein sequence ID" value="EAY23043.1"/>
    <property type="molecule type" value="Genomic_DNA"/>
</dbReference>
<evidence type="ECO:0000313" key="1">
    <source>
        <dbReference type="EMBL" id="EAY23043.1"/>
    </source>
</evidence>
<keyword evidence="2" id="KW-1185">Reference proteome</keyword>
<accession>A2D917</accession>
<protein>
    <submittedName>
        <fullName evidence="1">Uncharacterized protein</fullName>
    </submittedName>
</protein>
<dbReference type="KEGG" id="tva:5468602"/>
<sequence length="469" mass="53273">MERELKHAMDIVVQHHNKCPSHYYLGEGSEEGVANAKMVLKFLHLLSRQCSESFIYDSSAIPVHELFRDIKGHLDQIIHFYVSKETELLQEILRRILPSNPNPLRFIVLSSMSLFTARVYIHAKELIPDPIQAYVDGYFNLVIDLNDTVARIPILPDPTTKENFTIPPSLRFKGVSPEDEARIRQFVFNESPKIGRRNQFAAFISVLNSNRPPSDYITSFRNSLCSMDMSFATAICLLARQHSDYASLQNLFLVLGCDNVIDLFLRELSVASLGVVQGFQVAQNINIVALTNLFMAMSGEWAARITMQRGIADMIHDICMSITHRYIPFEALYVLKAALCIAAYDDAKGSSAISMFLELAVRPFTIASKQIDQFESLKKGFLFGDKTYAQSLELVQRTVVHILGAEIPVTFSPMNVNPALRDIHEYIMSRIDDFIDTVIVLNQRPKLEHPLMQMLLFSYQMAYKHGLIE</sequence>
<dbReference type="InParanoid" id="A2D917"/>
<evidence type="ECO:0000313" key="2">
    <source>
        <dbReference type="Proteomes" id="UP000001542"/>
    </source>
</evidence>
<proteinExistence type="predicted"/>
<dbReference type="VEuPathDB" id="TrichDB:TVAGG3_0529370"/>
<dbReference type="OrthoDB" id="10486454at2759"/>
<dbReference type="AlphaFoldDB" id="A2D917"/>
<reference evidence="1" key="2">
    <citation type="journal article" date="2007" name="Science">
        <title>Draft genome sequence of the sexually transmitted pathogen Trichomonas vaginalis.</title>
        <authorList>
            <person name="Carlton J.M."/>
            <person name="Hirt R.P."/>
            <person name="Silva J.C."/>
            <person name="Delcher A.L."/>
            <person name="Schatz M."/>
            <person name="Zhao Q."/>
            <person name="Wortman J.R."/>
            <person name="Bidwell S.L."/>
            <person name="Alsmark U.C.M."/>
            <person name="Besteiro S."/>
            <person name="Sicheritz-Ponten T."/>
            <person name="Noel C.J."/>
            <person name="Dacks J.B."/>
            <person name="Foster P.G."/>
            <person name="Simillion C."/>
            <person name="Van de Peer Y."/>
            <person name="Miranda-Saavedra D."/>
            <person name="Barton G.J."/>
            <person name="Westrop G.D."/>
            <person name="Mueller S."/>
            <person name="Dessi D."/>
            <person name="Fiori P.L."/>
            <person name="Ren Q."/>
            <person name="Paulsen I."/>
            <person name="Zhang H."/>
            <person name="Bastida-Corcuera F.D."/>
            <person name="Simoes-Barbosa A."/>
            <person name="Brown M.T."/>
            <person name="Hayes R.D."/>
            <person name="Mukherjee M."/>
            <person name="Okumura C.Y."/>
            <person name="Schneider R."/>
            <person name="Smith A.J."/>
            <person name="Vanacova S."/>
            <person name="Villalvazo M."/>
            <person name="Haas B.J."/>
            <person name="Pertea M."/>
            <person name="Feldblyum T.V."/>
            <person name="Utterback T.R."/>
            <person name="Shu C.L."/>
            <person name="Osoegawa K."/>
            <person name="de Jong P.J."/>
            <person name="Hrdy I."/>
            <person name="Horvathova L."/>
            <person name="Zubacova Z."/>
            <person name="Dolezal P."/>
            <person name="Malik S.B."/>
            <person name="Logsdon J.M. Jr."/>
            <person name="Henze K."/>
            <person name="Gupta A."/>
            <person name="Wang C.C."/>
            <person name="Dunne R.L."/>
            <person name="Upcroft J.A."/>
            <person name="Upcroft P."/>
            <person name="White O."/>
            <person name="Salzberg S.L."/>
            <person name="Tang P."/>
            <person name="Chiu C.-H."/>
            <person name="Lee Y.-S."/>
            <person name="Embley T.M."/>
            <person name="Coombs G.H."/>
            <person name="Mottram J.C."/>
            <person name="Tachezy J."/>
            <person name="Fraser-Liggett C.M."/>
            <person name="Johnson P.J."/>
        </authorList>
    </citation>
    <scope>NUCLEOTIDE SEQUENCE [LARGE SCALE GENOMIC DNA]</scope>
    <source>
        <strain evidence="1">G3</strain>
    </source>
</reference>